<dbReference type="InterPro" id="IPR019383">
    <property type="entry name" value="Golgin_A_7/ERF4"/>
</dbReference>
<organism evidence="8">
    <name type="scientific">Phallusia mammillata</name>
    <dbReference type="NCBI Taxonomy" id="59560"/>
    <lineage>
        <taxon>Eukaryota</taxon>
        <taxon>Metazoa</taxon>
        <taxon>Chordata</taxon>
        <taxon>Tunicata</taxon>
        <taxon>Ascidiacea</taxon>
        <taxon>Phlebobranchia</taxon>
        <taxon>Ascidiidae</taxon>
        <taxon>Phallusia</taxon>
    </lineage>
</organism>
<reference evidence="8" key="1">
    <citation type="submission" date="2020-04" db="EMBL/GenBank/DDBJ databases">
        <authorList>
            <person name="Neveu A P."/>
        </authorList>
    </citation>
    <scope>NUCLEOTIDE SEQUENCE</scope>
    <source>
        <tissue evidence="8">Whole embryo</tissue>
    </source>
</reference>
<feature type="domain" description="Golgin subfamily A member 7/ERF4" evidence="7">
    <location>
        <begin position="13"/>
        <end position="125"/>
    </location>
</feature>
<evidence type="ECO:0000256" key="3">
    <source>
        <dbReference type="ARBA" id="ARBA00011396"/>
    </source>
</evidence>
<dbReference type="PANTHER" id="PTHR13254:SF0">
    <property type="entry name" value="GOLGIN SUBFAMILY A MEMBER 7_ERF4 DOMAIN-CONTAINING PROTEIN"/>
    <property type="match status" value="1"/>
</dbReference>
<accession>A0A6F9DEI1</accession>
<protein>
    <recommendedName>
        <fullName evidence="4">Ras modification protein ERF4</fullName>
    </recommendedName>
</protein>
<dbReference type="PANTHER" id="PTHR13254">
    <property type="entry name" value="GOLGI AUTOANTIGEN, GOLGIN SUBFAMILY A, 7"/>
    <property type="match status" value="1"/>
</dbReference>
<proteinExistence type="evidence at transcript level"/>
<gene>
    <name evidence="8" type="primary">Golga7</name>
</gene>
<dbReference type="Pfam" id="PF10256">
    <property type="entry name" value="Erf4"/>
    <property type="match status" value="1"/>
</dbReference>
<evidence type="ECO:0000256" key="4">
    <source>
        <dbReference type="ARBA" id="ARBA00018463"/>
    </source>
</evidence>
<dbReference type="GO" id="GO:0005789">
    <property type="term" value="C:endoplasmic reticulum membrane"/>
    <property type="evidence" value="ECO:0007669"/>
    <property type="project" value="UniProtKB-SubCell"/>
</dbReference>
<dbReference type="InterPro" id="IPR051371">
    <property type="entry name" value="Ras_palmitoyltransferase"/>
</dbReference>
<evidence type="ECO:0000259" key="7">
    <source>
        <dbReference type="Pfam" id="PF10256"/>
    </source>
</evidence>
<evidence type="ECO:0000256" key="6">
    <source>
        <dbReference type="ARBA" id="ARBA00023136"/>
    </source>
</evidence>
<dbReference type="GO" id="GO:0006612">
    <property type="term" value="P:protein targeting to membrane"/>
    <property type="evidence" value="ECO:0007669"/>
    <property type="project" value="TreeGrafter"/>
</dbReference>
<dbReference type="AlphaFoldDB" id="A0A6F9DEI1"/>
<keyword evidence="5" id="KW-0256">Endoplasmic reticulum</keyword>
<sequence>MQVQDEMIVRKRIFIQRDFSNGLNVRFQTKFPPELDNKIEREVFENTIVTLNQMYADAERVNAAAYCEGCMACLSGYLLLLCMDTQYQKVLKKISRYIDEQNQSIYSPNGVIITDPFCNGLRSIEFAIYDTPDG</sequence>
<evidence type="ECO:0000256" key="1">
    <source>
        <dbReference type="ARBA" id="ARBA00004406"/>
    </source>
</evidence>
<comment type="similarity">
    <text evidence="2">Belongs to the ERF4 family.</text>
</comment>
<evidence type="ECO:0000256" key="5">
    <source>
        <dbReference type="ARBA" id="ARBA00022824"/>
    </source>
</evidence>
<keyword evidence="6" id="KW-0472">Membrane</keyword>
<evidence type="ECO:0000256" key="2">
    <source>
        <dbReference type="ARBA" id="ARBA00007732"/>
    </source>
</evidence>
<dbReference type="GO" id="GO:0002178">
    <property type="term" value="C:palmitoyltransferase complex"/>
    <property type="evidence" value="ECO:0007669"/>
    <property type="project" value="TreeGrafter"/>
</dbReference>
<comment type="subunit">
    <text evidence="3">Interacts with ERF2.</text>
</comment>
<name>A0A6F9DEI1_9ASCI</name>
<dbReference type="EMBL" id="LR785526">
    <property type="protein sequence ID" value="CAB3250223.1"/>
    <property type="molecule type" value="mRNA"/>
</dbReference>
<evidence type="ECO:0000313" key="8">
    <source>
        <dbReference type="EMBL" id="CAB3250223.1"/>
    </source>
</evidence>
<comment type="subcellular location">
    <subcellularLocation>
        <location evidence="1">Endoplasmic reticulum membrane</location>
        <topology evidence="1">Peripheral membrane protein</topology>
    </subcellularLocation>
</comment>